<dbReference type="PANTHER" id="PTHR31609:SF1">
    <property type="entry name" value="CARBOHYDRATE DEACETYLASE"/>
    <property type="match status" value="1"/>
</dbReference>
<name>A0A286ICZ9_9HYPH</name>
<evidence type="ECO:0000256" key="3">
    <source>
        <dbReference type="ARBA" id="ARBA00022801"/>
    </source>
</evidence>
<evidence type="ECO:0000256" key="5">
    <source>
        <dbReference type="ARBA" id="ARBA00023277"/>
    </source>
</evidence>
<dbReference type="PANTHER" id="PTHR31609">
    <property type="entry name" value="YDJC DEACETYLASE FAMILY MEMBER"/>
    <property type="match status" value="1"/>
</dbReference>
<keyword evidence="4" id="KW-0460">Magnesium</keyword>
<dbReference type="Gene3D" id="3.20.20.370">
    <property type="entry name" value="Glycoside hydrolase/deacetylase"/>
    <property type="match status" value="1"/>
</dbReference>
<keyword evidence="2" id="KW-0479">Metal-binding</keyword>
<keyword evidence="5" id="KW-0119">Carbohydrate metabolism</keyword>
<dbReference type="Pfam" id="PF04794">
    <property type="entry name" value="YdjC"/>
    <property type="match status" value="1"/>
</dbReference>
<gene>
    <name evidence="6" type="ORF">SAMN05877838_2923</name>
</gene>
<dbReference type="InterPro" id="IPR006879">
    <property type="entry name" value="YdjC-like"/>
</dbReference>
<keyword evidence="7" id="KW-1185">Reference proteome</keyword>
<dbReference type="GO" id="GO:0016787">
    <property type="term" value="F:hydrolase activity"/>
    <property type="evidence" value="ECO:0007669"/>
    <property type="project" value="UniProtKB-KW"/>
</dbReference>
<dbReference type="GO" id="GO:0019213">
    <property type="term" value="F:deacetylase activity"/>
    <property type="evidence" value="ECO:0007669"/>
    <property type="project" value="TreeGrafter"/>
</dbReference>
<dbReference type="Proteomes" id="UP000219465">
    <property type="component" value="Unassembled WGS sequence"/>
</dbReference>
<reference evidence="7" key="1">
    <citation type="submission" date="2017-08" db="EMBL/GenBank/DDBJ databases">
        <authorList>
            <person name="Varghese N."/>
            <person name="Submissions S."/>
        </authorList>
    </citation>
    <scope>NUCLEOTIDE SEQUENCE [LARGE SCALE GENOMIC DNA]</scope>
    <source>
        <strain evidence="7">KCTC 23107</strain>
    </source>
</reference>
<accession>A0A286ICZ9</accession>
<evidence type="ECO:0000256" key="2">
    <source>
        <dbReference type="ARBA" id="ARBA00022723"/>
    </source>
</evidence>
<protein>
    <submittedName>
        <fullName evidence="6">Uncharacterized protein</fullName>
    </submittedName>
</protein>
<evidence type="ECO:0000256" key="4">
    <source>
        <dbReference type="ARBA" id="ARBA00022842"/>
    </source>
</evidence>
<proteinExistence type="predicted"/>
<evidence type="ECO:0000313" key="7">
    <source>
        <dbReference type="Proteomes" id="UP000219465"/>
    </source>
</evidence>
<dbReference type="InterPro" id="IPR011330">
    <property type="entry name" value="Glyco_hydro/deAcase_b/a-brl"/>
</dbReference>
<dbReference type="SUPFAM" id="SSF88713">
    <property type="entry name" value="Glycoside hydrolase/deacetylase"/>
    <property type="match status" value="1"/>
</dbReference>
<sequence>MRIADDFGLGRKHDRVILSLIETGRLDGTSVMVNDAIAPEDIARLCAAWDAGAQIGLHLNLTQILPGISAVWPMPQLLRPTLNAHLLDAIRGSFFRQADHFVTLFGRLPDFYDGHQHCHCYPAIAPLAANLPSEPKKWIRVPLPSTWSGRWLNLRAGGIKGILIMGLAARARPVFRSAGWQVNGDFSGFLRLDDPAKVRHWLPRLLSAADPDCLVMLHPGDAGDEVQCNGHAPQSRGCETQILLQGAVK</sequence>
<dbReference type="AlphaFoldDB" id="A0A286ICZ9"/>
<evidence type="ECO:0000256" key="1">
    <source>
        <dbReference type="ARBA" id="ARBA00001946"/>
    </source>
</evidence>
<dbReference type="GO" id="GO:0046872">
    <property type="term" value="F:metal ion binding"/>
    <property type="evidence" value="ECO:0007669"/>
    <property type="project" value="UniProtKB-KW"/>
</dbReference>
<dbReference type="GO" id="GO:0005975">
    <property type="term" value="P:carbohydrate metabolic process"/>
    <property type="evidence" value="ECO:0007669"/>
    <property type="project" value="InterPro"/>
</dbReference>
<organism evidence="6 7">
    <name type="scientific">Hoeflea halophila</name>
    <dbReference type="NCBI Taxonomy" id="714899"/>
    <lineage>
        <taxon>Bacteria</taxon>
        <taxon>Pseudomonadati</taxon>
        <taxon>Pseudomonadota</taxon>
        <taxon>Alphaproteobacteria</taxon>
        <taxon>Hyphomicrobiales</taxon>
        <taxon>Rhizobiaceae</taxon>
        <taxon>Hoeflea</taxon>
    </lineage>
</organism>
<comment type="cofactor">
    <cofactor evidence="1">
        <name>Mg(2+)</name>
        <dbReference type="ChEBI" id="CHEBI:18420"/>
    </cofactor>
</comment>
<keyword evidence="3" id="KW-0378">Hydrolase</keyword>
<dbReference type="EMBL" id="OCPC01000004">
    <property type="protein sequence ID" value="SOE18013.1"/>
    <property type="molecule type" value="Genomic_DNA"/>
</dbReference>
<evidence type="ECO:0000313" key="6">
    <source>
        <dbReference type="EMBL" id="SOE18013.1"/>
    </source>
</evidence>